<evidence type="ECO:0000313" key="4">
    <source>
        <dbReference type="Proteomes" id="UP000077202"/>
    </source>
</evidence>
<proteinExistence type="predicted"/>
<dbReference type="EMBL" id="AP019872">
    <property type="protein sequence ID" value="BBN16059.1"/>
    <property type="molecule type" value="Genomic_DNA"/>
</dbReference>
<dbReference type="CDD" id="cd06257">
    <property type="entry name" value="DnaJ"/>
    <property type="match status" value="1"/>
</dbReference>
<dbReference type="PANTHER" id="PTHR44579:SF4">
    <property type="entry name" value="J DOMAIN-CONTAINING PROTEIN"/>
    <property type="match status" value="1"/>
</dbReference>
<name>A0A176WE65_MARPO</name>
<reference evidence="2" key="2">
    <citation type="journal article" date="2019" name="Curr. Biol.">
        <title>Chromatin organization in early land plants reveals an ancestral association between H3K27me3, transposons, and constitutive heterochromatin.</title>
        <authorList>
            <person name="Montgomery S.A."/>
            <person name="Tanizawa Y."/>
            <person name="Galik B."/>
            <person name="Wang N."/>
            <person name="Ito T."/>
            <person name="Mochizuki T."/>
            <person name="Akimcheva S."/>
            <person name="Bowman J."/>
            <person name="Cognat V."/>
            <person name="Drouard L."/>
            <person name="Ekker H."/>
            <person name="Houng S."/>
            <person name="Kohchi T."/>
            <person name="Lin S."/>
            <person name="Liu L.D."/>
            <person name="Nakamura Y."/>
            <person name="Valeeva L.R."/>
            <person name="Shakirov E.V."/>
            <person name="Shippen D.E."/>
            <person name="Wei W."/>
            <person name="Yagura M."/>
            <person name="Yamaoka S."/>
            <person name="Yamato K.T."/>
            <person name="Liu C."/>
            <person name="Berger F."/>
        </authorList>
    </citation>
    <scope>NUCLEOTIDE SEQUENCE [LARGE SCALE GENOMIC DNA]</scope>
    <source>
        <strain evidence="2">Tak-1</strain>
    </source>
</reference>
<evidence type="ECO:0000259" key="1">
    <source>
        <dbReference type="PROSITE" id="PS50076"/>
    </source>
</evidence>
<dbReference type="Pfam" id="PF13370">
    <property type="entry name" value="Fer4_13"/>
    <property type="match status" value="1"/>
</dbReference>
<dbReference type="Gene3D" id="1.10.287.110">
    <property type="entry name" value="DnaJ domain"/>
    <property type="match status" value="1"/>
</dbReference>
<dbReference type="Pfam" id="PF00226">
    <property type="entry name" value="DnaJ"/>
    <property type="match status" value="1"/>
</dbReference>
<dbReference type="PROSITE" id="PS50076">
    <property type="entry name" value="DNAJ_2"/>
    <property type="match status" value="1"/>
</dbReference>
<dbReference type="PANTHER" id="PTHR44579">
    <property type="entry name" value="OS01G0730500 PROTEIN"/>
    <property type="match status" value="1"/>
</dbReference>
<dbReference type="InterPro" id="IPR001623">
    <property type="entry name" value="DnaJ_domain"/>
</dbReference>
<protein>
    <recommendedName>
        <fullName evidence="1">J domain-containing protein</fullName>
    </recommendedName>
</protein>
<organism evidence="3 4">
    <name type="scientific">Marchantia polymorpha subsp. ruderalis</name>
    <dbReference type="NCBI Taxonomy" id="1480154"/>
    <lineage>
        <taxon>Eukaryota</taxon>
        <taxon>Viridiplantae</taxon>
        <taxon>Streptophyta</taxon>
        <taxon>Embryophyta</taxon>
        <taxon>Marchantiophyta</taxon>
        <taxon>Marchantiopsida</taxon>
        <taxon>Marchantiidae</taxon>
        <taxon>Marchantiales</taxon>
        <taxon>Marchantiaceae</taxon>
        <taxon>Marchantia</taxon>
    </lineage>
</organism>
<keyword evidence="4" id="KW-1185">Reference proteome</keyword>
<reference evidence="3 4" key="1">
    <citation type="submission" date="2016-03" db="EMBL/GenBank/DDBJ databases">
        <title>Mechanisms controlling the formation of the plant cell surface in tip-growing cells are functionally conserved among land plants.</title>
        <authorList>
            <person name="Honkanen S."/>
            <person name="Jones V.A."/>
            <person name="Morieri G."/>
            <person name="Champion C."/>
            <person name="Hetherington A.J."/>
            <person name="Kelly S."/>
            <person name="Saint-Marcoux D."/>
            <person name="Proust H."/>
            <person name="Prescott H."/>
            <person name="Dolan L."/>
        </authorList>
    </citation>
    <scope>NUCLEOTIDE SEQUENCE [LARGE SCALE GENOMIC DNA]</scope>
    <source>
        <strain evidence="4">cv. Tak-1 and cv. Tak-2</strain>
        <tissue evidence="3">Whole gametophyte</tissue>
    </source>
</reference>
<evidence type="ECO:0000313" key="2">
    <source>
        <dbReference type="EMBL" id="BBN16059.1"/>
    </source>
</evidence>
<dbReference type="PRINTS" id="PR00625">
    <property type="entry name" value="JDOMAIN"/>
</dbReference>
<reference evidence="5" key="3">
    <citation type="journal article" date="2020" name="Curr. Biol.">
        <title>Chromatin organization in early land plants reveals an ancestral association between H3K27me3, transposons, and constitutive heterochromatin.</title>
        <authorList>
            <person name="Montgomery S.A."/>
            <person name="Tanizawa Y."/>
            <person name="Galik B."/>
            <person name="Wang N."/>
            <person name="Ito T."/>
            <person name="Mochizuki T."/>
            <person name="Akimcheva S."/>
            <person name="Bowman J.L."/>
            <person name="Cognat V."/>
            <person name="Marechal-Drouard L."/>
            <person name="Ekker H."/>
            <person name="Hong S.F."/>
            <person name="Kohchi T."/>
            <person name="Lin S.S."/>
            <person name="Liu L.D."/>
            <person name="Nakamura Y."/>
            <person name="Valeeva L.R."/>
            <person name="Shakirov E.V."/>
            <person name="Shippen D.E."/>
            <person name="Wei W.L."/>
            <person name="Yagura M."/>
            <person name="Yamaoka S."/>
            <person name="Yamato K.T."/>
            <person name="Liu C."/>
            <person name="Berger F."/>
        </authorList>
    </citation>
    <scope>NUCLEOTIDE SEQUENCE [LARGE SCALE GENOMIC DNA]</scope>
    <source>
        <strain evidence="5">Tak-1</strain>
    </source>
</reference>
<dbReference type="AlphaFoldDB" id="A0A176WE65"/>
<accession>A0A176WE65</accession>
<dbReference type="Proteomes" id="UP001162541">
    <property type="component" value="Chromosome 7"/>
</dbReference>
<dbReference type="EMBL" id="AP019872">
    <property type="protein sequence ID" value="BBN16060.1"/>
    <property type="molecule type" value="Genomic_DNA"/>
</dbReference>
<feature type="domain" description="J" evidence="1">
    <location>
        <begin position="143"/>
        <end position="208"/>
    </location>
</feature>
<dbReference type="SMART" id="SM00271">
    <property type="entry name" value="DnaJ"/>
    <property type="match status" value="1"/>
</dbReference>
<sequence length="342" mass="38101">MELGVGIGGSGIRATQCAADVSRNLPIYPSICCGGYQGRSIDAESLSSSSGLFSFRLSAQNQKLHSDVPLTRRPLCVSCSQFSFQPDGSGMSTKFEPFSEPFGKNRCVGSGISHNRRFGWKGFLCRAYEGSTVGDLEWMSTASPHEVLGISEDCSEEEIKSAFRARIKEYHPDVYQGFGDADAITQRLLRAYEILTTDVGRQTYKRKSLDPFEEPECFAEDLFVNEVACIGRGCPYSCVERAPDVFQYAPDTGCARAVKQGKGDEYHVQLAVGQCPRNCIHYLTPEQRIIVEELLRSAIEGTVYSYDTVTMEGLIAKANYENGRYQPPKRTAKRTEQWVDWF</sequence>
<dbReference type="SUPFAM" id="SSF46565">
    <property type="entry name" value="Chaperone J-domain"/>
    <property type="match status" value="1"/>
</dbReference>
<evidence type="ECO:0000313" key="3">
    <source>
        <dbReference type="EMBL" id="OAE30652.1"/>
    </source>
</evidence>
<evidence type="ECO:0000313" key="5">
    <source>
        <dbReference type="Proteomes" id="UP001162541"/>
    </source>
</evidence>
<dbReference type="EMBL" id="LVLJ01001283">
    <property type="protein sequence ID" value="OAE30652.1"/>
    <property type="molecule type" value="Genomic_DNA"/>
</dbReference>
<dbReference type="Proteomes" id="UP000077202">
    <property type="component" value="Unassembled WGS sequence"/>
</dbReference>
<dbReference type="Gene3D" id="3.30.70.20">
    <property type="match status" value="1"/>
</dbReference>
<gene>
    <name evidence="3" type="ORF">AXG93_3016s1360</name>
    <name evidence="2" type="ORF">Mp_7g03180</name>
</gene>
<dbReference type="InterPro" id="IPR036869">
    <property type="entry name" value="J_dom_sf"/>
</dbReference>